<feature type="region of interest" description="Disordered" evidence="8">
    <location>
        <begin position="969"/>
        <end position="1015"/>
    </location>
</feature>
<dbReference type="GO" id="GO:0005886">
    <property type="term" value="C:plasma membrane"/>
    <property type="evidence" value="ECO:0007669"/>
    <property type="project" value="UniProtKB-SubCell"/>
</dbReference>
<evidence type="ECO:0000256" key="6">
    <source>
        <dbReference type="ARBA" id="ARBA00022989"/>
    </source>
</evidence>
<evidence type="ECO:0000256" key="4">
    <source>
        <dbReference type="ARBA" id="ARBA00022960"/>
    </source>
</evidence>
<dbReference type="Proteomes" id="UP000612712">
    <property type="component" value="Unassembled WGS sequence"/>
</dbReference>
<feature type="transmembrane region" description="Helical" evidence="9">
    <location>
        <begin position="480"/>
        <end position="504"/>
    </location>
</feature>
<evidence type="ECO:0000256" key="1">
    <source>
        <dbReference type="ARBA" id="ARBA00004651"/>
    </source>
</evidence>
<dbReference type="PRINTS" id="PR01806">
    <property type="entry name" value="VIRFACTRMVIN"/>
</dbReference>
<dbReference type="AlphaFoldDB" id="A0A8I0CNZ5"/>
<dbReference type="CDD" id="cd13123">
    <property type="entry name" value="MATE_MurJ_like"/>
    <property type="match status" value="1"/>
</dbReference>
<keyword evidence="4" id="KW-0133">Cell shape</keyword>
<feature type="compositionally biased region" description="Low complexity" evidence="8">
    <location>
        <begin position="1003"/>
        <end position="1012"/>
    </location>
</feature>
<dbReference type="RefSeq" id="WP_290214738.1">
    <property type="nucleotide sequence ID" value="NZ_CP047187.1"/>
</dbReference>
<protein>
    <submittedName>
        <fullName evidence="10">Putative peptidoglycan lipid II flippase</fullName>
    </submittedName>
</protein>
<gene>
    <name evidence="10" type="ORF">FHU32_001169</name>
</gene>
<dbReference type="PANTHER" id="PTHR47019">
    <property type="entry name" value="LIPID II FLIPPASE MURJ"/>
    <property type="match status" value="1"/>
</dbReference>
<proteinExistence type="predicted"/>
<keyword evidence="2" id="KW-1003">Cell membrane</keyword>
<feature type="compositionally biased region" description="Gly residues" evidence="8">
    <location>
        <begin position="1243"/>
        <end position="1257"/>
    </location>
</feature>
<keyword evidence="3 9" id="KW-0812">Transmembrane</keyword>
<dbReference type="GO" id="GO:0009252">
    <property type="term" value="P:peptidoglycan biosynthetic process"/>
    <property type="evidence" value="ECO:0007669"/>
    <property type="project" value="UniProtKB-KW"/>
</dbReference>
<evidence type="ECO:0000256" key="9">
    <source>
        <dbReference type="SAM" id="Phobius"/>
    </source>
</evidence>
<organism evidence="10 11">
    <name type="scientific">Corynebacterium bovis DSM 20582 = CIP 54.80</name>
    <dbReference type="NCBI Taxonomy" id="927655"/>
    <lineage>
        <taxon>Bacteria</taxon>
        <taxon>Bacillati</taxon>
        <taxon>Actinomycetota</taxon>
        <taxon>Actinomycetes</taxon>
        <taxon>Mycobacteriales</taxon>
        <taxon>Corynebacteriaceae</taxon>
        <taxon>Corynebacterium</taxon>
    </lineage>
</organism>
<keyword evidence="5" id="KW-0573">Peptidoglycan synthesis</keyword>
<keyword evidence="7 9" id="KW-0472">Membrane</keyword>
<feature type="transmembrane region" description="Helical" evidence="9">
    <location>
        <begin position="207"/>
        <end position="226"/>
    </location>
</feature>
<feature type="compositionally biased region" description="Low complexity" evidence="8">
    <location>
        <begin position="22"/>
        <end position="32"/>
    </location>
</feature>
<dbReference type="Pfam" id="PF03023">
    <property type="entry name" value="MurJ"/>
    <property type="match status" value="1"/>
</dbReference>
<feature type="region of interest" description="Disordered" evidence="8">
    <location>
        <begin position="1243"/>
        <end position="1276"/>
    </location>
</feature>
<evidence type="ECO:0000313" key="10">
    <source>
        <dbReference type="EMBL" id="MBB3115950.1"/>
    </source>
</evidence>
<feature type="compositionally biased region" description="Gly residues" evidence="8">
    <location>
        <begin position="988"/>
        <end position="1002"/>
    </location>
</feature>
<feature type="transmembrane region" description="Helical" evidence="9">
    <location>
        <begin position="180"/>
        <end position="201"/>
    </location>
</feature>
<evidence type="ECO:0000256" key="3">
    <source>
        <dbReference type="ARBA" id="ARBA00022692"/>
    </source>
</evidence>
<comment type="subcellular location">
    <subcellularLocation>
        <location evidence="1">Cell membrane</location>
        <topology evidence="1">Multi-pass membrane protein</topology>
    </subcellularLocation>
</comment>
<feature type="transmembrane region" description="Helical" evidence="9">
    <location>
        <begin position="613"/>
        <end position="634"/>
    </location>
</feature>
<comment type="caution">
    <text evidence="10">The sequence shown here is derived from an EMBL/GenBank/DDBJ whole genome shotgun (WGS) entry which is preliminary data.</text>
</comment>
<feature type="transmembrane region" description="Helical" evidence="9">
    <location>
        <begin position="396"/>
        <end position="416"/>
    </location>
</feature>
<keyword evidence="6 9" id="KW-1133">Transmembrane helix</keyword>
<dbReference type="InterPro" id="IPR004268">
    <property type="entry name" value="MurJ"/>
</dbReference>
<feature type="transmembrane region" description="Helical" evidence="9">
    <location>
        <begin position="284"/>
        <end position="304"/>
    </location>
</feature>
<feature type="compositionally biased region" description="Basic and acidic residues" evidence="8">
    <location>
        <begin position="87"/>
        <end position="108"/>
    </location>
</feature>
<feature type="transmembrane region" description="Helical" evidence="9">
    <location>
        <begin position="316"/>
        <end position="335"/>
    </location>
</feature>
<feature type="compositionally biased region" description="Basic and acidic residues" evidence="8">
    <location>
        <begin position="57"/>
        <end position="69"/>
    </location>
</feature>
<reference evidence="10" key="1">
    <citation type="submission" date="2020-08" db="EMBL/GenBank/DDBJ databases">
        <title>Sequencing the genomes of 1000 actinobacteria strains.</title>
        <authorList>
            <person name="Klenk H.-P."/>
        </authorList>
    </citation>
    <scope>NUCLEOTIDE SEQUENCE</scope>
    <source>
        <strain evidence="10">DSM 20582</strain>
    </source>
</reference>
<feature type="region of interest" description="Disordered" evidence="8">
    <location>
        <begin position="1"/>
        <end position="158"/>
    </location>
</feature>
<dbReference type="EMBL" id="JACHWT010000004">
    <property type="protein sequence ID" value="MBB3115950.1"/>
    <property type="molecule type" value="Genomic_DNA"/>
</dbReference>
<dbReference type="GO" id="GO:0008360">
    <property type="term" value="P:regulation of cell shape"/>
    <property type="evidence" value="ECO:0007669"/>
    <property type="project" value="UniProtKB-KW"/>
</dbReference>
<evidence type="ECO:0000313" key="11">
    <source>
        <dbReference type="Proteomes" id="UP000612712"/>
    </source>
</evidence>
<feature type="compositionally biased region" description="Polar residues" evidence="8">
    <location>
        <begin position="1"/>
        <end position="15"/>
    </location>
</feature>
<feature type="transmembrane region" description="Helical" evidence="9">
    <location>
        <begin position="355"/>
        <end position="376"/>
    </location>
</feature>
<dbReference type="InterPro" id="IPR051050">
    <property type="entry name" value="Lipid_II_flippase_MurJ/MviN"/>
</dbReference>
<feature type="transmembrane region" description="Helical" evidence="9">
    <location>
        <begin position="547"/>
        <end position="566"/>
    </location>
</feature>
<feature type="transmembrane region" description="Helical" evidence="9">
    <location>
        <begin position="1045"/>
        <end position="1067"/>
    </location>
</feature>
<dbReference type="PANTHER" id="PTHR47019:SF1">
    <property type="entry name" value="LIPID II FLIPPASE MURJ"/>
    <property type="match status" value="1"/>
</dbReference>
<dbReference type="Gene3D" id="3.30.200.20">
    <property type="entry name" value="Phosphorylase Kinase, domain 1"/>
    <property type="match status" value="1"/>
</dbReference>
<name>A0A8I0CNZ5_9CORY</name>
<feature type="region of interest" description="Disordered" evidence="8">
    <location>
        <begin position="1073"/>
        <end position="1100"/>
    </location>
</feature>
<dbReference type="CDD" id="cd13973">
    <property type="entry name" value="PK_MviN-like"/>
    <property type="match status" value="1"/>
</dbReference>
<dbReference type="Gene3D" id="1.10.510.10">
    <property type="entry name" value="Transferase(Phosphotransferase) domain 1"/>
    <property type="match status" value="1"/>
</dbReference>
<dbReference type="GO" id="GO:0034204">
    <property type="term" value="P:lipid translocation"/>
    <property type="evidence" value="ECO:0007669"/>
    <property type="project" value="TreeGrafter"/>
</dbReference>
<feature type="transmembrane region" description="Helical" evidence="9">
    <location>
        <begin position="238"/>
        <end position="264"/>
    </location>
</feature>
<evidence type="ECO:0000256" key="5">
    <source>
        <dbReference type="ARBA" id="ARBA00022984"/>
    </source>
</evidence>
<evidence type="ECO:0000256" key="8">
    <source>
        <dbReference type="SAM" id="MobiDB-lite"/>
    </source>
</evidence>
<feature type="transmembrane region" description="Helical" evidence="9">
    <location>
        <begin position="649"/>
        <end position="669"/>
    </location>
</feature>
<dbReference type="GO" id="GO:0015648">
    <property type="term" value="F:lipid-linked peptidoglycan transporter activity"/>
    <property type="evidence" value="ECO:0007669"/>
    <property type="project" value="TreeGrafter"/>
</dbReference>
<evidence type="ECO:0000256" key="2">
    <source>
        <dbReference type="ARBA" id="ARBA00022475"/>
    </source>
</evidence>
<accession>A0A8I0CNZ5</accession>
<feature type="transmembrane region" description="Helical" evidence="9">
    <location>
        <begin position="436"/>
        <end position="459"/>
    </location>
</feature>
<evidence type="ECO:0000256" key="7">
    <source>
        <dbReference type="ARBA" id="ARBA00023136"/>
    </source>
</evidence>
<sequence>MHSSNGSPDDSQPTAPQDPDRPSGAAPAAGQRGRFRAARPPAQAPAPRRRSTARPAPAEDHSHLDKSPAERAATGSWPAAGGAPGDPSRDPSHAGDHPSPRGDGDAHRSAARGTTAVATVEDDPHAHRPTGTGGDGRRRDPDGGSGTTGGDQAQEASDADVVRAGGSMAVATLLSRITGFLRTVLIGAALGPAVSSAFNVANTLPNLITELVLGAVLTSLVVPVLVRAEKEDADHGEAFIRRLLTVTMTMTLVITVASVLAAPLLTRVTLDADGQVNVGMSTSFAYLVLPQIVFYAMFAVFMAVLNTKGVFRPGAWAPVVNNVVTLLVLGLYYMLPQDTKLHATDTVTVANPHVLLLGLGTTAGVVVQALIMVPYLRKAGIPLRPLWGIDERLRSFGGMALAIVVYVAISQLGYVLNNRIAGDADAAAPTIYANAWQMLQVPYGVIGVTLLTAIMPRLSRNAADGDDRAVVRDLTTATRLTMLALVPVIVFFTAFGTVLGPALFNFREFDLASANVLGLTISFSAFTLIPYALVLLHLRVFYAREEVWTPTFIITGITVTKVALAYTAPLVATEPRMVVVLLGAANGFGFVTGAVVGHLLLRRSLGSLGVREVSRTVVWALGSSAVAALIVWRVDVLLETYVFPAENPWFIVRLLIIGPLFLLITGLILSRSRLPEVLTVGAALSRLPGLGRVIRVRGEDDAVPAAGRPAPVSAVDLASEAVLGGGDNMTTLLPPLSAGRVRGPRLVPGAPILRGRFRLLADHGGSRAARLWQAREMVNGTAATGDVVALTILDPVVAAGSQDRAAVAEAHRRILDDTALLGRVTGPGIARVREVVDGGSLIVVVADWVEGAPLPSVAESGPDPLAAGYAVADLADAVALAHGCGTCLGLDHRNRLRISTAGSAVAAFPGVLPGNSPRQDIHGIGVALDLLLANVPEEEVPGALRDLCEEARGVEGVDPHDLARRLREITTGGAGTGDVRDDGDDGVDGGSGGGRGGSGARAGAGSTARPAGDAVAQAWDVRADETPDPHARAGFGAGSATRTRVVLTAVGAVLAVIVAAVVIAVAVTTLGGDRQDAPLTSDSLRQGVERSGAPATVTPTSAEEWMPVDGRGTPDSPADAPRIIDGDPATAWRSATYDAQLGPDATSVKAGLGLLLRLPSPTTVTSVHVEGGRAGTAVELRAATGDPSTLGDTHLLTTQTLSDGATDITVPDGVPGDRLLLWITALPMPDAASVGEVTVAGTVSGGGSGSGSEGGSGSTTAPEPAVTGAAGARSAH</sequence>
<feature type="transmembrane region" description="Helical" evidence="9">
    <location>
        <begin position="516"/>
        <end position="535"/>
    </location>
</feature>
<feature type="transmembrane region" description="Helical" evidence="9">
    <location>
        <begin position="578"/>
        <end position="601"/>
    </location>
</feature>